<evidence type="ECO:0008006" key="4">
    <source>
        <dbReference type="Google" id="ProtNLM"/>
    </source>
</evidence>
<comment type="caution">
    <text evidence="2">The sequence shown here is derived from an EMBL/GenBank/DDBJ whole genome shotgun (WGS) entry which is preliminary data.</text>
</comment>
<keyword evidence="3" id="KW-1185">Reference proteome</keyword>
<sequence>MSKNLIDISRRQADQLVQQAEFSRELFIKMEEHDKKMKEQDEKMNEFESKMIDTENRLNKRMEENEKNNVLSRGEGKYIQSKVGEHSYYLTDQFFKEHVSKELYHKKRCHFIQGIYSTLNRHFNSITYTTIRHVDFEKAMEFIGNLELVNMPPHFLRLTDKQIDTAERHGDYGILERLA</sequence>
<organism evidence="2 3">
    <name type="scientific">Staphylococcus warneri</name>
    <dbReference type="NCBI Taxonomy" id="1292"/>
    <lineage>
        <taxon>Bacteria</taxon>
        <taxon>Bacillati</taxon>
        <taxon>Bacillota</taxon>
        <taxon>Bacilli</taxon>
        <taxon>Bacillales</taxon>
        <taxon>Staphylococcaceae</taxon>
        <taxon>Staphylococcus</taxon>
    </lineage>
</organism>
<evidence type="ECO:0000313" key="2">
    <source>
        <dbReference type="EMBL" id="MCG6226019.1"/>
    </source>
</evidence>
<proteinExistence type="predicted"/>
<dbReference type="EMBL" id="JAANHJ010000001">
    <property type="protein sequence ID" value="MCG6226019.1"/>
    <property type="molecule type" value="Genomic_DNA"/>
</dbReference>
<name>A0ABS9NGY2_STAWA</name>
<feature type="coiled-coil region" evidence="1">
    <location>
        <begin position="30"/>
        <end position="64"/>
    </location>
</feature>
<evidence type="ECO:0000256" key="1">
    <source>
        <dbReference type="SAM" id="Coils"/>
    </source>
</evidence>
<dbReference type="RefSeq" id="WP_058714328.1">
    <property type="nucleotide sequence ID" value="NZ_CP049802.1"/>
</dbReference>
<reference evidence="2 3" key="1">
    <citation type="submission" date="2020-03" db="EMBL/GenBank/DDBJ databases">
        <title>Comparative genetics of Staphylococcus warneri persistents from caprine mastitis.</title>
        <authorList>
            <person name="Franca C.A."/>
            <person name="Rosa D.S."/>
            <person name="Silva A."/>
            <person name="Rodrigues D.L.N."/>
            <person name="Santos R.G."/>
            <person name="Castillo R.E.H."/>
            <person name="Moreira M.A.S."/>
            <person name="Lima M.C."/>
            <person name="Gouveia G.V."/>
            <person name="Gouveia J.J.S."/>
            <person name="Souza R.F.S."/>
            <person name="Bertram B."/>
            <person name="Azevedo V."/>
            <person name="Costa M."/>
        </authorList>
    </citation>
    <scope>NUCLEOTIDE SEQUENCE [LARGE SCALE GENOMIC DNA]</scope>
    <source>
        <strain evidence="2 3">Cap 9.2</strain>
    </source>
</reference>
<dbReference type="Proteomes" id="UP000814367">
    <property type="component" value="Unassembled WGS sequence"/>
</dbReference>
<evidence type="ECO:0000313" key="3">
    <source>
        <dbReference type="Proteomes" id="UP000814367"/>
    </source>
</evidence>
<gene>
    <name evidence="2" type="ORF">G8J23_08485</name>
</gene>
<protein>
    <recommendedName>
        <fullName evidence="4">Phage protein</fullName>
    </recommendedName>
</protein>
<accession>A0ABS9NGY2</accession>
<keyword evidence="1" id="KW-0175">Coiled coil</keyword>